<name>A0AAT9G9Z5_9RICK</name>
<accession>A0AAT9G9Z5</accession>
<dbReference type="AlphaFoldDB" id="A0AAT9G9Z5"/>
<reference evidence="4" key="1">
    <citation type="submission" date="2024-01" db="EMBL/GenBank/DDBJ databases">
        <title>Sequencing the genomes of a sandfly, Sergentomyia squamirostris, and its two endosymbionts.</title>
        <authorList>
            <person name="Itokawa K."/>
            <person name="Sanjoba C."/>
        </authorList>
    </citation>
    <scope>NUCLEOTIDE SEQUENCE</scope>
    <source>
        <strain evidence="4">RiSSQ</strain>
    </source>
</reference>
<comment type="subcellular location">
    <subcellularLocation>
        <location evidence="1">Virion</location>
    </subcellularLocation>
</comment>
<evidence type="ECO:0000313" key="4">
    <source>
        <dbReference type="EMBL" id="BFD46642.1"/>
    </source>
</evidence>
<dbReference type="Pfam" id="PF12236">
    <property type="entry name" value="Head-tail_con"/>
    <property type="match status" value="1"/>
</dbReference>
<keyword evidence="3" id="KW-0231">Viral genome packaging</keyword>
<dbReference type="InterPro" id="IPR020991">
    <property type="entry name" value="Connector_podovirus"/>
</dbReference>
<organism evidence="4">
    <name type="scientific">Candidatus Tisiphia endosymbiont of Sergentomyia squamirostris</name>
    <dbReference type="NCBI Taxonomy" id="3113639"/>
    <lineage>
        <taxon>Bacteria</taxon>
        <taxon>Pseudomonadati</taxon>
        <taxon>Pseudomonadota</taxon>
        <taxon>Alphaproteobacteria</taxon>
        <taxon>Rickettsiales</taxon>
        <taxon>Rickettsiaceae</taxon>
        <taxon>Rickettsieae</taxon>
        <taxon>Candidatus Tisiphia</taxon>
    </lineage>
</organism>
<evidence type="ECO:0000256" key="1">
    <source>
        <dbReference type="ARBA" id="ARBA00004328"/>
    </source>
</evidence>
<evidence type="ECO:0000256" key="2">
    <source>
        <dbReference type="ARBA" id="ARBA00022612"/>
    </source>
</evidence>
<keyword evidence="2" id="KW-1188">Viral release from host cell</keyword>
<gene>
    <name evidence="4" type="ORF">DMENIID0002_12880</name>
</gene>
<proteinExistence type="predicted"/>
<protein>
    <submittedName>
        <fullName evidence="4">Uncharacterized protein</fullName>
    </submittedName>
</protein>
<evidence type="ECO:0000256" key="3">
    <source>
        <dbReference type="ARBA" id="ARBA00023219"/>
    </source>
</evidence>
<dbReference type="EMBL" id="AP029170">
    <property type="protein sequence ID" value="BFD46642.1"/>
    <property type="molecule type" value="Genomic_DNA"/>
</dbReference>
<sequence>MLPDIKLLNNLRQITLKVAQKQLDPPLLVPKDGYYLPLYTTPGSVNFYRNGMADKIIPLTGMENILPTEIEQNQCRDAIFKAFYVDIFRMQKENKEMTATEVQIRTEEQYRLMSPMVGRIETEFLNPLIIAIYQTLIKYNRVPILEGATRPPDIDIEYVSPLSRVQKTSAIASVEQVLGFFQRSGISNFFPEIYDNIDWDECFKLFFELREAPSSILKNEQEVLQIRQQRKMMQMQQLQQQQQIQG</sequence>